<gene>
    <name evidence="3" type="ORF">FFWV33_16945</name>
</gene>
<protein>
    <recommendedName>
        <fullName evidence="5">6-phosphogluconolactonase</fullName>
    </recommendedName>
</protein>
<evidence type="ECO:0000313" key="4">
    <source>
        <dbReference type="Proteomes" id="UP000244527"/>
    </source>
</evidence>
<evidence type="ECO:0000256" key="1">
    <source>
        <dbReference type="ARBA" id="ARBA00005564"/>
    </source>
</evidence>
<name>A0A2S1LH24_9FLAO</name>
<dbReference type="SUPFAM" id="SSF51004">
    <property type="entry name" value="C-terminal (heme d1) domain of cytochrome cd1-nitrite reductase"/>
    <property type="match status" value="1"/>
</dbReference>
<dbReference type="PANTHER" id="PTHR30344">
    <property type="entry name" value="6-PHOSPHOGLUCONOLACTONASE-RELATED"/>
    <property type="match status" value="1"/>
</dbReference>
<dbReference type="Gene3D" id="2.130.10.10">
    <property type="entry name" value="YVTN repeat-like/Quinoprotein amine dehydrogenase"/>
    <property type="match status" value="1"/>
</dbReference>
<keyword evidence="4" id="KW-1185">Reference proteome</keyword>
<dbReference type="GO" id="GO:0017057">
    <property type="term" value="F:6-phosphogluconolactonase activity"/>
    <property type="evidence" value="ECO:0007669"/>
    <property type="project" value="TreeGrafter"/>
</dbReference>
<dbReference type="OrthoDB" id="9790815at2"/>
<dbReference type="EMBL" id="CP020918">
    <property type="protein sequence ID" value="AWG23092.1"/>
    <property type="molecule type" value="Genomic_DNA"/>
</dbReference>
<dbReference type="KEGG" id="ffa:FFWV33_16945"/>
<organism evidence="3 4">
    <name type="scientific">Flavobacterium faecale</name>
    <dbReference type="NCBI Taxonomy" id="1355330"/>
    <lineage>
        <taxon>Bacteria</taxon>
        <taxon>Pseudomonadati</taxon>
        <taxon>Bacteroidota</taxon>
        <taxon>Flavobacteriia</taxon>
        <taxon>Flavobacteriales</taxon>
        <taxon>Flavobacteriaceae</taxon>
        <taxon>Flavobacterium</taxon>
    </lineage>
</organism>
<dbReference type="InterPro" id="IPR050282">
    <property type="entry name" value="Cycloisomerase_2"/>
</dbReference>
<keyword evidence="2" id="KW-0119">Carbohydrate metabolism</keyword>
<evidence type="ECO:0000256" key="2">
    <source>
        <dbReference type="ARBA" id="ARBA00022526"/>
    </source>
</evidence>
<dbReference type="RefSeq" id="WP_108741996.1">
    <property type="nucleotide sequence ID" value="NZ_CP020918.1"/>
</dbReference>
<proteinExistence type="inferred from homology"/>
<keyword evidence="2" id="KW-0313">Glucose metabolism</keyword>
<accession>A0A2S1LH24</accession>
<dbReference type="Pfam" id="PF10282">
    <property type="entry name" value="Lactonase"/>
    <property type="match status" value="1"/>
</dbReference>
<dbReference type="GO" id="GO:0006006">
    <property type="term" value="P:glucose metabolic process"/>
    <property type="evidence" value="ECO:0007669"/>
    <property type="project" value="UniProtKB-KW"/>
</dbReference>
<dbReference type="InterPro" id="IPR015943">
    <property type="entry name" value="WD40/YVTN_repeat-like_dom_sf"/>
</dbReference>
<dbReference type="InterPro" id="IPR011048">
    <property type="entry name" value="Haem_d1_sf"/>
</dbReference>
<dbReference type="Proteomes" id="UP000244527">
    <property type="component" value="Chromosome"/>
</dbReference>
<evidence type="ECO:0000313" key="3">
    <source>
        <dbReference type="EMBL" id="AWG23092.1"/>
    </source>
</evidence>
<dbReference type="AlphaFoldDB" id="A0A2S1LH24"/>
<comment type="similarity">
    <text evidence="1">Belongs to the cycloisomerase 2 family.</text>
</comment>
<dbReference type="InterPro" id="IPR019405">
    <property type="entry name" value="Lactonase_7-beta_prop"/>
</dbReference>
<dbReference type="PANTHER" id="PTHR30344:SF1">
    <property type="entry name" value="6-PHOSPHOGLUCONOLACTONASE"/>
    <property type="match status" value="1"/>
</dbReference>
<evidence type="ECO:0008006" key="5">
    <source>
        <dbReference type="Google" id="ProtNLM"/>
    </source>
</evidence>
<sequence length="344" mass="38066">MHFFIGSYTHMLTPTFGGRGDGIYVVHIDEQGTVELVHTVPTENPAYLAISDDNRFLYTITEKEQDAVVKAFTIHADFSLSFLNQELIPGSLPCHLVYCNGHIVVACYGSGNVLHYQTQADGKIMPHASHHIHTGKGVNASRQEAPHAHQAVLHPDQKTLFVPDLGIDTVKVYELGSSYLQPKPDLDITTVAGGGVRHLVFNKAGTLGYLSHELTGQVSVLEQQNLNWEVVELHESLPASYAGTPIASAIRLHPNERFLYAANRGYDGITVFEVQANSLQLKHHFKTHGEELREFNITPDGRFLIACHQISDQIMTFKIQEDGSCELISQTDSLISPVCVCFLK</sequence>
<reference evidence="3 4" key="1">
    <citation type="submission" date="2017-04" db="EMBL/GenBank/DDBJ databases">
        <title>Compelte genome sequence of WV33.</title>
        <authorList>
            <person name="Lee P.C."/>
        </authorList>
    </citation>
    <scope>NUCLEOTIDE SEQUENCE [LARGE SCALE GENOMIC DNA]</scope>
    <source>
        <strain evidence="3 4">WV33</strain>
    </source>
</reference>